<proteinExistence type="predicted"/>
<dbReference type="Proteomes" id="UP001597045">
    <property type="component" value="Unassembled WGS sequence"/>
</dbReference>
<sequence length="42" mass="4630">MPTQVDGTHDSGHIVTHAVVPRDSRPDIKLLKDVLDGLRARL</sequence>
<gene>
    <name evidence="1" type="ORF">ACFQ1S_25635</name>
</gene>
<keyword evidence="2" id="KW-1185">Reference proteome</keyword>
<evidence type="ECO:0000313" key="2">
    <source>
        <dbReference type="Proteomes" id="UP001597045"/>
    </source>
</evidence>
<evidence type="ECO:0000313" key="1">
    <source>
        <dbReference type="EMBL" id="MFD1048669.1"/>
    </source>
</evidence>
<organism evidence="1 2">
    <name type="scientific">Kibdelosporangium lantanae</name>
    <dbReference type="NCBI Taxonomy" id="1497396"/>
    <lineage>
        <taxon>Bacteria</taxon>
        <taxon>Bacillati</taxon>
        <taxon>Actinomycetota</taxon>
        <taxon>Actinomycetes</taxon>
        <taxon>Pseudonocardiales</taxon>
        <taxon>Pseudonocardiaceae</taxon>
        <taxon>Kibdelosporangium</taxon>
    </lineage>
</organism>
<reference evidence="2" key="1">
    <citation type="journal article" date="2019" name="Int. J. Syst. Evol. Microbiol.">
        <title>The Global Catalogue of Microorganisms (GCM) 10K type strain sequencing project: providing services to taxonomists for standard genome sequencing and annotation.</title>
        <authorList>
            <consortium name="The Broad Institute Genomics Platform"/>
            <consortium name="The Broad Institute Genome Sequencing Center for Infectious Disease"/>
            <person name="Wu L."/>
            <person name="Ma J."/>
        </authorList>
    </citation>
    <scope>NUCLEOTIDE SEQUENCE [LARGE SCALE GENOMIC DNA]</scope>
    <source>
        <strain evidence="2">JCM 31486</strain>
    </source>
</reference>
<name>A0ABW3MHM2_9PSEU</name>
<accession>A0ABW3MHM2</accession>
<comment type="caution">
    <text evidence="1">The sequence shown here is derived from an EMBL/GenBank/DDBJ whole genome shotgun (WGS) entry which is preliminary data.</text>
</comment>
<protein>
    <submittedName>
        <fullName evidence="1">Uncharacterized protein</fullName>
    </submittedName>
</protein>
<dbReference type="EMBL" id="JBHTIS010001728">
    <property type="protein sequence ID" value="MFD1048669.1"/>
    <property type="molecule type" value="Genomic_DNA"/>
</dbReference>